<protein>
    <submittedName>
        <fullName evidence="1">Uncharacterized protein</fullName>
    </submittedName>
</protein>
<reference evidence="1 2" key="1">
    <citation type="submission" date="2019-02" db="EMBL/GenBank/DDBJ databases">
        <title>Deep-cultivation of Planctomycetes and their phenomic and genomic characterization uncovers novel biology.</title>
        <authorList>
            <person name="Wiegand S."/>
            <person name="Jogler M."/>
            <person name="Boedeker C."/>
            <person name="Pinto D."/>
            <person name="Vollmers J."/>
            <person name="Rivas-Marin E."/>
            <person name="Kohn T."/>
            <person name="Peeters S.H."/>
            <person name="Heuer A."/>
            <person name="Rast P."/>
            <person name="Oberbeckmann S."/>
            <person name="Bunk B."/>
            <person name="Jeske O."/>
            <person name="Meyerdierks A."/>
            <person name="Storesund J.E."/>
            <person name="Kallscheuer N."/>
            <person name="Luecker S."/>
            <person name="Lage O.M."/>
            <person name="Pohl T."/>
            <person name="Merkel B.J."/>
            <person name="Hornburger P."/>
            <person name="Mueller R.-W."/>
            <person name="Bruemmer F."/>
            <person name="Labrenz M."/>
            <person name="Spormann A.M."/>
            <person name="Op den Camp H."/>
            <person name="Overmann J."/>
            <person name="Amann R."/>
            <person name="Jetten M.S.M."/>
            <person name="Mascher T."/>
            <person name="Medema M.H."/>
            <person name="Devos D.P."/>
            <person name="Kaster A.-K."/>
            <person name="Ovreas L."/>
            <person name="Rohde M."/>
            <person name="Galperin M.Y."/>
            <person name="Jogler C."/>
        </authorList>
    </citation>
    <scope>NUCLEOTIDE SEQUENCE [LARGE SCALE GENOMIC DNA]</scope>
    <source>
        <strain evidence="1 2">I41</strain>
    </source>
</reference>
<evidence type="ECO:0000313" key="1">
    <source>
        <dbReference type="EMBL" id="QDT74910.1"/>
    </source>
</evidence>
<dbReference type="OrthoDB" id="281674at2"/>
<evidence type="ECO:0000313" key="2">
    <source>
        <dbReference type="Proteomes" id="UP000317909"/>
    </source>
</evidence>
<accession>A0A517U2S0</accession>
<dbReference type="EMBL" id="CP036339">
    <property type="protein sequence ID" value="QDT74910.1"/>
    <property type="molecule type" value="Genomic_DNA"/>
</dbReference>
<keyword evidence="2" id="KW-1185">Reference proteome</keyword>
<sequence>MPNPTGHSSKVTLDLLVNGAKIGLSQVCPDELFLEAACEPIPPTDGQVLIGIDGVIKIMDVFLPHGITGRRVSYY</sequence>
<dbReference type="KEGG" id="llh:I41_41140"/>
<proteinExistence type="predicted"/>
<organism evidence="1 2">
    <name type="scientific">Lacipirellula limnantheis</name>
    <dbReference type="NCBI Taxonomy" id="2528024"/>
    <lineage>
        <taxon>Bacteria</taxon>
        <taxon>Pseudomonadati</taxon>
        <taxon>Planctomycetota</taxon>
        <taxon>Planctomycetia</taxon>
        <taxon>Pirellulales</taxon>
        <taxon>Lacipirellulaceae</taxon>
        <taxon>Lacipirellula</taxon>
    </lineage>
</organism>
<dbReference type="RefSeq" id="WP_145434624.1">
    <property type="nucleotide sequence ID" value="NZ_CP036339.1"/>
</dbReference>
<dbReference type="Proteomes" id="UP000317909">
    <property type="component" value="Chromosome"/>
</dbReference>
<dbReference type="AlphaFoldDB" id="A0A517U2S0"/>
<name>A0A517U2S0_9BACT</name>
<gene>
    <name evidence="1" type="ORF">I41_41140</name>
</gene>